<sequence>MSISNDIEGLNKLKDASIWLTVITLISTIGILYNSAAILSIVSLILLFIKGIPSLRDTFNSFSASGKEVSRGIGGLKYLPIGYILLFIAGIFLILDTISVLSINLVGSILFSIIGILLLIVGIIVIFISYLFIGLTLYDIGNFFSNDLIKIGGILSIIPVIDFVGWILIYLGADDAIRNINRNQTYVASYQPIYQTGNGILRFDGSAFFSIYSLVQGVQINSAILQEIGLNSLDIQPKILIHGTNNIFIKFPEISNIIPPRLYTIVLNLSNGQIVVVKVNLIQG</sequence>
<dbReference type="Pfam" id="PF06157">
    <property type="entry name" value="DUF973"/>
    <property type="match status" value="1"/>
</dbReference>
<gene>
    <name evidence="2" type="ORF">B6F84_05220</name>
</gene>
<evidence type="ECO:0000256" key="1">
    <source>
        <dbReference type="SAM" id="Phobius"/>
    </source>
</evidence>
<keyword evidence="3" id="KW-1185">Reference proteome</keyword>
<protein>
    <recommendedName>
        <fullName evidence="4">DUF973 domain-containing protein</fullName>
    </recommendedName>
</protein>
<dbReference type="RefSeq" id="WP_148691260.1">
    <property type="nucleotide sequence ID" value="NZ_CP020477.1"/>
</dbReference>
<evidence type="ECO:0008006" key="4">
    <source>
        <dbReference type="Google" id="ProtNLM"/>
    </source>
</evidence>
<dbReference type="KEGG" id="aman:B6F84_05220"/>
<reference evidence="2 3" key="1">
    <citation type="submission" date="2017-03" db="EMBL/GenBank/DDBJ databases">
        <title>Sulfur activation and transportation mechanism of thermophilic Archaea Acidianus manzaensis YN-25.</title>
        <authorList>
            <person name="Ma Y."/>
            <person name="Yang Y."/>
            <person name="Xia J."/>
        </authorList>
    </citation>
    <scope>NUCLEOTIDE SEQUENCE [LARGE SCALE GENOMIC DNA]</scope>
    <source>
        <strain evidence="2 3">YN-25</strain>
    </source>
</reference>
<feature type="transmembrane region" description="Helical" evidence="1">
    <location>
        <begin position="18"/>
        <end position="49"/>
    </location>
</feature>
<evidence type="ECO:0000313" key="2">
    <source>
        <dbReference type="EMBL" id="ARM75490.1"/>
    </source>
</evidence>
<keyword evidence="1" id="KW-0812">Transmembrane</keyword>
<dbReference type="EMBL" id="CP020477">
    <property type="protein sequence ID" value="ARM75490.1"/>
    <property type="molecule type" value="Genomic_DNA"/>
</dbReference>
<feature type="transmembrane region" description="Helical" evidence="1">
    <location>
        <begin position="154"/>
        <end position="173"/>
    </location>
</feature>
<feature type="transmembrane region" description="Helical" evidence="1">
    <location>
        <begin position="109"/>
        <end position="133"/>
    </location>
</feature>
<name>A0A1W6JZ48_9CREN</name>
<proteinExistence type="predicted"/>
<organism evidence="2 3">
    <name type="scientific">Acidianus manzaensis</name>
    <dbReference type="NCBI Taxonomy" id="282676"/>
    <lineage>
        <taxon>Archaea</taxon>
        <taxon>Thermoproteota</taxon>
        <taxon>Thermoprotei</taxon>
        <taxon>Sulfolobales</taxon>
        <taxon>Sulfolobaceae</taxon>
        <taxon>Acidianus</taxon>
    </lineage>
</organism>
<dbReference type="AlphaFoldDB" id="A0A1W6JZ48"/>
<keyword evidence="1" id="KW-1133">Transmembrane helix</keyword>
<accession>A0A1W6JZ48</accession>
<dbReference type="GeneID" id="41590297"/>
<keyword evidence="1" id="KW-0472">Membrane</keyword>
<dbReference type="OrthoDB" id="43689at2157"/>
<dbReference type="Proteomes" id="UP000193404">
    <property type="component" value="Chromosome"/>
</dbReference>
<dbReference type="InterPro" id="IPR009321">
    <property type="entry name" value="DUF973"/>
</dbReference>
<evidence type="ECO:0000313" key="3">
    <source>
        <dbReference type="Proteomes" id="UP000193404"/>
    </source>
</evidence>
<feature type="transmembrane region" description="Helical" evidence="1">
    <location>
        <begin position="81"/>
        <end position="103"/>
    </location>
</feature>